<evidence type="ECO:0000313" key="2">
    <source>
        <dbReference type="Proteomes" id="UP000050455"/>
    </source>
</evidence>
<name>A0A0P9XAG8_9PSED</name>
<accession>A0A0P9XAG8</accession>
<reference evidence="1 2" key="1">
    <citation type="submission" date="2015-09" db="EMBL/GenBank/DDBJ databases">
        <title>Genome announcement of multiple Pseudomonas syringae strains.</title>
        <authorList>
            <person name="Thakur S."/>
            <person name="Wang P.W."/>
            <person name="Gong Y."/>
            <person name="Weir B.S."/>
            <person name="Guttman D.S."/>
        </authorList>
    </citation>
    <scope>NUCLEOTIDE SEQUENCE [LARGE SCALE GENOMIC DNA]</scope>
    <source>
        <strain evidence="1 2">ICMP6289</strain>
    </source>
</reference>
<dbReference type="PATRIC" id="fig|86176.4.peg.2432"/>
<gene>
    <name evidence="1" type="ORF">ALO64_02234</name>
</gene>
<dbReference type="EMBL" id="LJQT01000139">
    <property type="protein sequence ID" value="KPX91941.1"/>
    <property type="molecule type" value="Genomic_DNA"/>
</dbReference>
<evidence type="ECO:0000313" key="1">
    <source>
        <dbReference type="EMBL" id="KPX91941.1"/>
    </source>
</evidence>
<organism evidence="1 2">
    <name type="scientific">Pseudomonas meliae</name>
    <dbReference type="NCBI Taxonomy" id="86176"/>
    <lineage>
        <taxon>Bacteria</taxon>
        <taxon>Pseudomonadati</taxon>
        <taxon>Pseudomonadota</taxon>
        <taxon>Gammaproteobacteria</taxon>
        <taxon>Pseudomonadales</taxon>
        <taxon>Pseudomonadaceae</taxon>
        <taxon>Pseudomonas</taxon>
    </lineage>
</organism>
<dbReference type="RefSeq" id="WP_004660438.1">
    <property type="nucleotide sequence ID" value="NZ_JYHE01000268.1"/>
</dbReference>
<protein>
    <submittedName>
        <fullName evidence="1">Uncharacterized protein</fullName>
    </submittedName>
</protein>
<sequence>MNNRNEKSSDLLHYFKSRKEYAASRMFGLSDQTELCFALSGLTFQGGPYVFRKIGELREVIHPPGEIELAAALRNKTLLSAVARHMPAVTHELALRCSEPKFAQANLNIGWWIISALRCRTLTEILVPAVASASWDVIPAVQADSCEIQLLEDVPAARQLSPRIEIPVASLDWVQANLERWINLLELPAFRLATDSLTTHHQHANLRMAAAALWAGFEALFGISSELRFRLALLAAAYLEERGPERLALYRRIKKLYDYRSKAVHGGATSDDLLTKHIIEVRGLLSRLMCRMTEAGTLPTTDEYEELLLS</sequence>
<dbReference type="AlphaFoldDB" id="A0A0P9XAG8"/>
<keyword evidence="2" id="KW-1185">Reference proteome</keyword>
<proteinExistence type="predicted"/>
<comment type="caution">
    <text evidence="1">The sequence shown here is derived from an EMBL/GenBank/DDBJ whole genome shotgun (WGS) entry which is preliminary data.</text>
</comment>
<dbReference type="Proteomes" id="UP000050455">
    <property type="component" value="Unassembled WGS sequence"/>
</dbReference>